<feature type="compositionally biased region" description="Basic and acidic residues" evidence="9">
    <location>
        <begin position="30"/>
        <end position="41"/>
    </location>
</feature>
<protein>
    <recommendedName>
        <fullName evidence="2">RBR-type E3 ubiquitin transferase</fullName>
        <ecNumber evidence="2">2.3.2.31</ecNumber>
    </recommendedName>
</protein>
<sequence length="569" mass="61967">MVSKREVDALGIEPPQAGSSRQTRRHRRALKNEQREKHIAEDAGVMQSTEQASGPPTHLSAASNPNASTALPPSIPSGPRTRRAAREEELRQQAAASDTVVHGSDTPAQAQPSDASSQDAHTTVTTSARPGPLTRRAAREEQQHEEAAAGRAVVHGSDTLAQSTTPAPNASANLLSNRQADNVDSAPKSVESARSKRHTARQKRMAEASARLEGEEATVTQDNVMAASDAQHASEPQQDASQESRNSASEPIFTAANIRSPYSRECCGCGDVFEYVLVRKFDKCTGDTVTCRACFAQWLSSNIDVAARVPKVKCPCSDSDCEADLTWDIARQYAAPETFAIYDHLVTQESLRRDPNFRECLSASCKYGHIQEEHDGNIFKCGACGARHCIRHEVPFHYGESCDEYDVRKRWESIPMTEEDKACKAFVEATSMVCPGCKARVHKSSGCNHMTCKCGHQFCYLCGAPYRGRTGILAVGNAVHRPDCPTHTRNLNTPRAPTQQAVPTNQLVGITHVPSVGGARAPAARPHQPPAQEIQNSSKRKQDSTEENNQPVNRASNDTMPPVPKRRLE</sequence>
<feature type="compositionally biased region" description="Basic and acidic residues" evidence="9">
    <location>
        <begin position="204"/>
        <end position="214"/>
    </location>
</feature>
<feature type="region of interest" description="Disordered" evidence="9">
    <location>
        <begin position="516"/>
        <end position="569"/>
    </location>
</feature>
<dbReference type="SMART" id="SM00647">
    <property type="entry name" value="IBR"/>
    <property type="match status" value="2"/>
</dbReference>
<comment type="catalytic activity">
    <reaction evidence="1">
        <text>[E2 ubiquitin-conjugating enzyme]-S-ubiquitinyl-L-cysteine + [acceptor protein]-L-lysine = [E2 ubiquitin-conjugating enzyme]-L-cysteine + [acceptor protein]-N(6)-ubiquitinyl-L-lysine.</text>
        <dbReference type="EC" id="2.3.2.31"/>
    </reaction>
</comment>
<dbReference type="OrthoDB" id="1431934at2759"/>
<feature type="compositionally biased region" description="Polar residues" evidence="9">
    <location>
        <begin position="46"/>
        <end position="71"/>
    </location>
</feature>
<dbReference type="EC" id="2.3.2.31" evidence="2"/>
<feature type="compositionally biased region" description="Polar residues" evidence="9">
    <location>
        <begin position="234"/>
        <end position="249"/>
    </location>
</feature>
<evidence type="ECO:0000259" key="10">
    <source>
        <dbReference type="PROSITE" id="PS51873"/>
    </source>
</evidence>
<evidence type="ECO:0000256" key="2">
    <source>
        <dbReference type="ARBA" id="ARBA00012251"/>
    </source>
</evidence>
<dbReference type="AlphaFoldDB" id="A0A6A5QWS5"/>
<evidence type="ECO:0000256" key="7">
    <source>
        <dbReference type="ARBA" id="ARBA00022786"/>
    </source>
</evidence>
<evidence type="ECO:0000256" key="5">
    <source>
        <dbReference type="ARBA" id="ARBA00022737"/>
    </source>
</evidence>
<feature type="region of interest" description="Disordered" evidence="9">
    <location>
        <begin position="1"/>
        <end position="250"/>
    </location>
</feature>
<proteinExistence type="predicted"/>
<dbReference type="CDD" id="cd22584">
    <property type="entry name" value="Rcat_RBR_unk"/>
    <property type="match status" value="1"/>
</dbReference>
<evidence type="ECO:0000313" key="11">
    <source>
        <dbReference type="EMBL" id="KAF1918297.1"/>
    </source>
</evidence>
<gene>
    <name evidence="11" type="ORF">BDU57DRAFT_537869</name>
</gene>
<dbReference type="InterPro" id="IPR044066">
    <property type="entry name" value="TRIAD_supradom"/>
</dbReference>
<dbReference type="Pfam" id="PF01485">
    <property type="entry name" value="IBR"/>
    <property type="match status" value="1"/>
</dbReference>
<dbReference type="Proteomes" id="UP000800096">
    <property type="component" value="Unassembled WGS sequence"/>
</dbReference>
<evidence type="ECO:0000256" key="1">
    <source>
        <dbReference type="ARBA" id="ARBA00001798"/>
    </source>
</evidence>
<evidence type="ECO:0000313" key="12">
    <source>
        <dbReference type="Proteomes" id="UP000800096"/>
    </source>
</evidence>
<dbReference type="Pfam" id="PF22191">
    <property type="entry name" value="IBR_1"/>
    <property type="match status" value="1"/>
</dbReference>
<dbReference type="CDD" id="cd20335">
    <property type="entry name" value="BRcat_RBR"/>
    <property type="match status" value="1"/>
</dbReference>
<dbReference type="InterPro" id="IPR031127">
    <property type="entry name" value="E3_UB_ligase_RBR"/>
</dbReference>
<evidence type="ECO:0000256" key="6">
    <source>
        <dbReference type="ARBA" id="ARBA00022771"/>
    </source>
</evidence>
<feature type="compositionally biased region" description="Polar residues" evidence="9">
    <location>
        <begin position="159"/>
        <end position="182"/>
    </location>
</feature>
<evidence type="ECO:0000256" key="3">
    <source>
        <dbReference type="ARBA" id="ARBA00022679"/>
    </source>
</evidence>
<evidence type="ECO:0000256" key="4">
    <source>
        <dbReference type="ARBA" id="ARBA00022723"/>
    </source>
</evidence>
<feature type="compositionally biased region" description="Basic and acidic residues" evidence="9">
    <location>
        <begin position="137"/>
        <end position="148"/>
    </location>
</feature>
<reference evidence="11" key="1">
    <citation type="journal article" date="2020" name="Stud. Mycol.">
        <title>101 Dothideomycetes genomes: a test case for predicting lifestyles and emergence of pathogens.</title>
        <authorList>
            <person name="Haridas S."/>
            <person name="Albert R."/>
            <person name="Binder M."/>
            <person name="Bloem J."/>
            <person name="Labutti K."/>
            <person name="Salamov A."/>
            <person name="Andreopoulos B."/>
            <person name="Baker S."/>
            <person name="Barry K."/>
            <person name="Bills G."/>
            <person name="Bluhm B."/>
            <person name="Cannon C."/>
            <person name="Castanera R."/>
            <person name="Culley D."/>
            <person name="Daum C."/>
            <person name="Ezra D."/>
            <person name="Gonzalez J."/>
            <person name="Henrissat B."/>
            <person name="Kuo A."/>
            <person name="Liang C."/>
            <person name="Lipzen A."/>
            <person name="Lutzoni F."/>
            <person name="Magnuson J."/>
            <person name="Mondo S."/>
            <person name="Nolan M."/>
            <person name="Ohm R."/>
            <person name="Pangilinan J."/>
            <person name="Park H.-J."/>
            <person name="Ramirez L."/>
            <person name="Alfaro M."/>
            <person name="Sun H."/>
            <person name="Tritt A."/>
            <person name="Yoshinaga Y."/>
            <person name="Zwiers L.-H."/>
            <person name="Turgeon B."/>
            <person name="Goodwin S."/>
            <person name="Spatafora J."/>
            <person name="Crous P."/>
            <person name="Grigoriev I."/>
        </authorList>
    </citation>
    <scope>NUCLEOTIDE SEQUENCE</scope>
    <source>
        <strain evidence="11">HMLAC05119</strain>
    </source>
</reference>
<dbReference type="Gene3D" id="1.20.120.1750">
    <property type="match status" value="1"/>
</dbReference>
<keyword evidence="8" id="KW-0862">Zinc</keyword>
<accession>A0A6A5QWS5</accession>
<organism evidence="11 12">
    <name type="scientific">Ampelomyces quisqualis</name>
    <name type="common">Powdery mildew agent</name>
    <dbReference type="NCBI Taxonomy" id="50730"/>
    <lineage>
        <taxon>Eukaryota</taxon>
        <taxon>Fungi</taxon>
        <taxon>Dikarya</taxon>
        <taxon>Ascomycota</taxon>
        <taxon>Pezizomycotina</taxon>
        <taxon>Dothideomycetes</taxon>
        <taxon>Pleosporomycetidae</taxon>
        <taxon>Pleosporales</taxon>
        <taxon>Pleosporineae</taxon>
        <taxon>Phaeosphaeriaceae</taxon>
        <taxon>Ampelomyces</taxon>
    </lineage>
</organism>
<keyword evidence="7" id="KW-0833">Ubl conjugation pathway</keyword>
<dbReference type="EMBL" id="ML979134">
    <property type="protein sequence ID" value="KAF1918297.1"/>
    <property type="molecule type" value="Genomic_DNA"/>
</dbReference>
<feature type="compositionally biased region" description="Low complexity" evidence="9">
    <location>
        <begin position="519"/>
        <end position="532"/>
    </location>
</feature>
<dbReference type="PROSITE" id="PS51873">
    <property type="entry name" value="TRIAD"/>
    <property type="match status" value="1"/>
</dbReference>
<keyword evidence="4" id="KW-0479">Metal-binding</keyword>
<keyword evidence="6" id="KW-0863">Zinc-finger</keyword>
<keyword evidence="12" id="KW-1185">Reference proteome</keyword>
<name>A0A6A5QWS5_AMPQU</name>
<evidence type="ECO:0000256" key="8">
    <source>
        <dbReference type="ARBA" id="ARBA00022833"/>
    </source>
</evidence>
<keyword evidence="3" id="KW-0808">Transferase</keyword>
<dbReference type="SUPFAM" id="SSF57850">
    <property type="entry name" value="RING/U-box"/>
    <property type="match status" value="2"/>
</dbReference>
<dbReference type="GO" id="GO:0061630">
    <property type="term" value="F:ubiquitin protein ligase activity"/>
    <property type="evidence" value="ECO:0007669"/>
    <property type="project" value="UniProtKB-EC"/>
</dbReference>
<dbReference type="PANTHER" id="PTHR11685">
    <property type="entry name" value="RBR FAMILY RING FINGER AND IBR DOMAIN-CONTAINING"/>
    <property type="match status" value="1"/>
</dbReference>
<dbReference type="GO" id="GO:0008270">
    <property type="term" value="F:zinc ion binding"/>
    <property type="evidence" value="ECO:0007669"/>
    <property type="project" value="UniProtKB-KW"/>
</dbReference>
<dbReference type="InterPro" id="IPR002867">
    <property type="entry name" value="IBR_dom"/>
</dbReference>
<keyword evidence="5" id="KW-0677">Repeat</keyword>
<feature type="compositionally biased region" description="Polar residues" evidence="9">
    <location>
        <begin position="547"/>
        <end position="559"/>
    </location>
</feature>
<dbReference type="GO" id="GO:0016567">
    <property type="term" value="P:protein ubiquitination"/>
    <property type="evidence" value="ECO:0007669"/>
    <property type="project" value="InterPro"/>
</dbReference>
<feature type="compositionally biased region" description="Polar residues" evidence="9">
    <location>
        <begin position="106"/>
        <end position="128"/>
    </location>
</feature>
<evidence type="ECO:0000256" key="9">
    <source>
        <dbReference type="SAM" id="MobiDB-lite"/>
    </source>
</evidence>
<feature type="domain" description="RING-type" evidence="10">
    <location>
        <begin position="260"/>
        <end position="491"/>
    </location>
</feature>